<evidence type="ECO:0000313" key="1">
    <source>
        <dbReference type="EMBL" id="MFL9844704.1"/>
    </source>
</evidence>
<protein>
    <recommendedName>
        <fullName evidence="3">XRE family transcriptional regulator</fullName>
    </recommendedName>
</protein>
<comment type="caution">
    <text evidence="1">The sequence shown here is derived from an EMBL/GenBank/DDBJ whole genome shotgun (WGS) entry which is preliminary data.</text>
</comment>
<accession>A0ABW8YWP3</accession>
<proteinExistence type="predicted"/>
<organism evidence="1 2">
    <name type="scientific">Flavobacterium rhizosphaerae</name>
    <dbReference type="NCBI Taxonomy" id="3163298"/>
    <lineage>
        <taxon>Bacteria</taxon>
        <taxon>Pseudomonadati</taxon>
        <taxon>Bacteroidota</taxon>
        <taxon>Flavobacteriia</taxon>
        <taxon>Flavobacteriales</taxon>
        <taxon>Flavobacteriaceae</taxon>
        <taxon>Flavobacterium</taxon>
    </lineage>
</organism>
<dbReference type="Proteomes" id="UP001629156">
    <property type="component" value="Unassembled WGS sequence"/>
</dbReference>
<dbReference type="EMBL" id="JBELPZ010000009">
    <property type="protein sequence ID" value="MFL9844704.1"/>
    <property type="molecule type" value="Genomic_DNA"/>
</dbReference>
<keyword evidence="2" id="KW-1185">Reference proteome</keyword>
<sequence length="141" mass="16002">MTNLPTIDKNAKKKFVKMQTTGERILYLIDHQGDNLTTFSKKTKIDYTSLSALTNNNRKLGATLIKRIAEYIPNLNLNWLLLGQGEVFIGKNANEDSLTNLPTLADPVGNYANIDPVEEMFLKYLDRQSVQDKIKSITNRK</sequence>
<gene>
    <name evidence="1" type="ORF">ABS766_09760</name>
</gene>
<name>A0ABW8YWP3_9FLAO</name>
<reference evidence="1 2" key="1">
    <citation type="submission" date="2024-06" db="EMBL/GenBank/DDBJ databases">
        <authorList>
            <person name="Kaempfer P."/>
            <person name="Viver T."/>
        </authorList>
    </citation>
    <scope>NUCLEOTIDE SEQUENCE [LARGE SCALE GENOMIC DNA]</scope>
    <source>
        <strain evidence="1 2">ST-119</strain>
    </source>
</reference>
<evidence type="ECO:0000313" key="2">
    <source>
        <dbReference type="Proteomes" id="UP001629156"/>
    </source>
</evidence>
<dbReference type="RefSeq" id="WP_408084958.1">
    <property type="nucleotide sequence ID" value="NZ_JBELPZ010000009.1"/>
</dbReference>
<evidence type="ECO:0008006" key="3">
    <source>
        <dbReference type="Google" id="ProtNLM"/>
    </source>
</evidence>